<organism evidence="2 3">
    <name type="scientific">Nephila pilipes</name>
    <name type="common">Giant wood spider</name>
    <name type="synonym">Nephila maculata</name>
    <dbReference type="NCBI Taxonomy" id="299642"/>
    <lineage>
        <taxon>Eukaryota</taxon>
        <taxon>Metazoa</taxon>
        <taxon>Ecdysozoa</taxon>
        <taxon>Arthropoda</taxon>
        <taxon>Chelicerata</taxon>
        <taxon>Arachnida</taxon>
        <taxon>Araneae</taxon>
        <taxon>Araneomorphae</taxon>
        <taxon>Entelegynae</taxon>
        <taxon>Araneoidea</taxon>
        <taxon>Nephilidae</taxon>
        <taxon>Nephila</taxon>
    </lineage>
</organism>
<evidence type="ECO:0000313" key="3">
    <source>
        <dbReference type="Proteomes" id="UP000887013"/>
    </source>
</evidence>
<keyword evidence="3" id="KW-1185">Reference proteome</keyword>
<sequence>MGGNTICWTRRVEARYSGQSSAPPHISKPHQRRKKNRLSERNNLPTSKESLVVPCHHLVEMTASTADKTVCFFEDNQHKMIHELKVYITRNI</sequence>
<evidence type="ECO:0000256" key="1">
    <source>
        <dbReference type="SAM" id="MobiDB-lite"/>
    </source>
</evidence>
<protein>
    <submittedName>
        <fullName evidence="2">Uncharacterized protein</fullName>
    </submittedName>
</protein>
<dbReference type="EMBL" id="BMAW01038560">
    <property type="protein sequence ID" value="GFU52541.1"/>
    <property type="molecule type" value="Genomic_DNA"/>
</dbReference>
<feature type="region of interest" description="Disordered" evidence="1">
    <location>
        <begin position="15"/>
        <end position="47"/>
    </location>
</feature>
<evidence type="ECO:0000313" key="2">
    <source>
        <dbReference type="EMBL" id="GFU52541.1"/>
    </source>
</evidence>
<feature type="compositionally biased region" description="Basic residues" evidence="1">
    <location>
        <begin position="27"/>
        <end position="36"/>
    </location>
</feature>
<reference evidence="2" key="1">
    <citation type="submission" date="2020-08" db="EMBL/GenBank/DDBJ databases">
        <title>Multicomponent nature underlies the extraordinary mechanical properties of spider dragline silk.</title>
        <authorList>
            <person name="Kono N."/>
            <person name="Nakamura H."/>
            <person name="Mori M."/>
            <person name="Yoshida Y."/>
            <person name="Ohtoshi R."/>
            <person name="Malay A.D."/>
            <person name="Moran D.A.P."/>
            <person name="Tomita M."/>
            <person name="Numata K."/>
            <person name="Arakawa K."/>
        </authorList>
    </citation>
    <scope>NUCLEOTIDE SEQUENCE</scope>
</reference>
<proteinExistence type="predicted"/>
<comment type="caution">
    <text evidence="2">The sequence shown here is derived from an EMBL/GenBank/DDBJ whole genome shotgun (WGS) entry which is preliminary data.</text>
</comment>
<dbReference type="Proteomes" id="UP000887013">
    <property type="component" value="Unassembled WGS sequence"/>
</dbReference>
<gene>
    <name evidence="2" type="ORF">NPIL_192231</name>
</gene>
<name>A0A8X6R6X9_NEPPI</name>
<dbReference type="AlphaFoldDB" id="A0A8X6R6X9"/>
<accession>A0A8X6R6X9</accession>